<dbReference type="Proteomes" id="UP000541470">
    <property type="component" value="Unassembled WGS sequence"/>
</dbReference>
<dbReference type="RefSeq" id="WP_169590858.1">
    <property type="nucleotide sequence ID" value="NZ_JABBGK010000002.1"/>
</dbReference>
<gene>
    <name evidence="1" type="ORF">HHL25_12360</name>
</gene>
<proteinExistence type="predicted"/>
<sequence>MTEVFCDILPHARGWVFISGGVQSPSYPSYHLAVEAARRHLDDVGGGNASTVLRQQDLKGRMLKITALAASYQPAGLHGVVNSR</sequence>
<organism evidence="1 2">
    <name type="scientific">Rhizobium terricola</name>
    <dbReference type="NCBI Taxonomy" id="2728849"/>
    <lineage>
        <taxon>Bacteria</taxon>
        <taxon>Pseudomonadati</taxon>
        <taxon>Pseudomonadota</taxon>
        <taxon>Alphaproteobacteria</taxon>
        <taxon>Hyphomicrobiales</taxon>
        <taxon>Rhizobiaceae</taxon>
        <taxon>Rhizobium/Agrobacterium group</taxon>
        <taxon>Rhizobium</taxon>
    </lineage>
</organism>
<evidence type="ECO:0000313" key="2">
    <source>
        <dbReference type="Proteomes" id="UP000541470"/>
    </source>
</evidence>
<dbReference type="EMBL" id="JABBGK010000002">
    <property type="protein sequence ID" value="NML74921.1"/>
    <property type="molecule type" value="Genomic_DNA"/>
</dbReference>
<dbReference type="AlphaFoldDB" id="A0A7Y0AWR8"/>
<evidence type="ECO:0000313" key="1">
    <source>
        <dbReference type="EMBL" id="NML74921.1"/>
    </source>
</evidence>
<keyword evidence="2" id="KW-1185">Reference proteome</keyword>
<reference evidence="1 2" key="1">
    <citation type="submission" date="2020-04" db="EMBL/GenBank/DDBJ databases">
        <title>Rhizobium sp. S-51 isolated from soil.</title>
        <authorList>
            <person name="Dahal R.H."/>
        </authorList>
    </citation>
    <scope>NUCLEOTIDE SEQUENCE [LARGE SCALE GENOMIC DNA]</scope>
    <source>
        <strain evidence="1 2">S-51</strain>
    </source>
</reference>
<name>A0A7Y0AWR8_9HYPH</name>
<accession>A0A7Y0AWR8</accession>
<comment type="caution">
    <text evidence="1">The sequence shown here is derived from an EMBL/GenBank/DDBJ whole genome shotgun (WGS) entry which is preliminary data.</text>
</comment>
<protein>
    <submittedName>
        <fullName evidence="1">Uncharacterized protein</fullName>
    </submittedName>
</protein>